<dbReference type="EMBL" id="CM029053">
    <property type="protein sequence ID" value="KAG2555105.1"/>
    <property type="molecule type" value="Genomic_DNA"/>
</dbReference>
<gene>
    <name evidence="2" type="ORF">PVAP13_9KG548100</name>
</gene>
<keyword evidence="1" id="KW-0812">Transmembrane</keyword>
<evidence type="ECO:0000256" key="1">
    <source>
        <dbReference type="SAM" id="Phobius"/>
    </source>
</evidence>
<comment type="caution">
    <text evidence="2">The sequence shown here is derived from an EMBL/GenBank/DDBJ whole genome shotgun (WGS) entry which is preliminary data.</text>
</comment>
<reference evidence="2" key="1">
    <citation type="submission" date="2020-05" db="EMBL/GenBank/DDBJ databases">
        <title>WGS assembly of Panicum virgatum.</title>
        <authorList>
            <person name="Lovell J.T."/>
            <person name="Jenkins J."/>
            <person name="Shu S."/>
            <person name="Juenger T.E."/>
            <person name="Schmutz J."/>
        </authorList>
    </citation>
    <scope>NUCLEOTIDE SEQUENCE</scope>
    <source>
        <strain evidence="2">AP13</strain>
    </source>
</reference>
<dbReference type="InterPro" id="IPR032238">
    <property type="entry name" value="ATP-synth_Z"/>
</dbReference>
<accession>A0A8T0P316</accession>
<dbReference type="PANTHER" id="PTHR35165:SF4">
    <property type="entry name" value="OS03G0126900 PROTEIN"/>
    <property type="match status" value="1"/>
</dbReference>
<keyword evidence="1" id="KW-0472">Membrane</keyword>
<dbReference type="AlphaFoldDB" id="A0A8T0P316"/>
<evidence type="ECO:0000313" key="2">
    <source>
        <dbReference type="EMBL" id="KAG2555105.1"/>
    </source>
</evidence>
<organism evidence="2 3">
    <name type="scientific">Panicum virgatum</name>
    <name type="common">Blackwell switchgrass</name>
    <dbReference type="NCBI Taxonomy" id="38727"/>
    <lineage>
        <taxon>Eukaryota</taxon>
        <taxon>Viridiplantae</taxon>
        <taxon>Streptophyta</taxon>
        <taxon>Embryophyta</taxon>
        <taxon>Tracheophyta</taxon>
        <taxon>Spermatophyta</taxon>
        <taxon>Magnoliopsida</taxon>
        <taxon>Liliopsida</taxon>
        <taxon>Poales</taxon>
        <taxon>Poaceae</taxon>
        <taxon>PACMAD clade</taxon>
        <taxon>Panicoideae</taxon>
        <taxon>Panicodae</taxon>
        <taxon>Paniceae</taxon>
        <taxon>Panicinae</taxon>
        <taxon>Panicum</taxon>
        <taxon>Panicum sect. Hiantes</taxon>
    </lineage>
</organism>
<dbReference type="Pfam" id="PF16594">
    <property type="entry name" value="ATP-synt_Z"/>
    <property type="match status" value="1"/>
</dbReference>
<feature type="transmembrane region" description="Helical" evidence="1">
    <location>
        <begin position="115"/>
        <end position="137"/>
    </location>
</feature>
<name>A0A8T0P316_PANVG</name>
<feature type="transmembrane region" description="Helical" evidence="1">
    <location>
        <begin position="81"/>
        <end position="103"/>
    </location>
</feature>
<sequence length="164" mass="16914">MTPSPAALLPFRASIQFSACSHHRIFTWRPPPVDAHVVMAQREAPAGKAPGRGQGGGTRPAGHVVDLETGGERVAGPEGRAAWAAAAAVAGAGLAGAAVLVWWALAFHPAHQQLWMVPVGLVLLGTPLVAWLSLFASGAGRWLGRLRAGDARPPVAAPAVVPER</sequence>
<keyword evidence="3" id="KW-1185">Reference proteome</keyword>
<protein>
    <submittedName>
        <fullName evidence="2">Uncharacterized protein</fullName>
    </submittedName>
</protein>
<dbReference type="Proteomes" id="UP000823388">
    <property type="component" value="Chromosome 9K"/>
</dbReference>
<proteinExistence type="predicted"/>
<evidence type="ECO:0000313" key="3">
    <source>
        <dbReference type="Proteomes" id="UP000823388"/>
    </source>
</evidence>
<keyword evidence="1" id="KW-1133">Transmembrane helix</keyword>
<dbReference type="PANTHER" id="PTHR35165">
    <property type="entry name" value="OS08G0113900 PROTEIN"/>
    <property type="match status" value="1"/>
</dbReference>